<organism evidence="2 3">
    <name type="scientific">Pseudoduganella plicata</name>
    <dbReference type="NCBI Taxonomy" id="321984"/>
    <lineage>
        <taxon>Bacteria</taxon>
        <taxon>Pseudomonadati</taxon>
        <taxon>Pseudomonadota</taxon>
        <taxon>Betaproteobacteria</taxon>
        <taxon>Burkholderiales</taxon>
        <taxon>Oxalobacteraceae</taxon>
        <taxon>Telluria group</taxon>
        <taxon>Pseudoduganella</taxon>
    </lineage>
</organism>
<accession>A0ABX5S4U2</accession>
<evidence type="ECO:0000313" key="3">
    <source>
        <dbReference type="Proteomes" id="UP000294359"/>
    </source>
</evidence>
<feature type="chain" id="PRO_5046090771" evidence="1">
    <location>
        <begin position="26"/>
        <end position="212"/>
    </location>
</feature>
<evidence type="ECO:0000256" key="1">
    <source>
        <dbReference type="SAM" id="SignalP"/>
    </source>
</evidence>
<keyword evidence="3" id="KW-1185">Reference proteome</keyword>
<dbReference type="RefSeq" id="WP_134383402.1">
    <property type="nucleotide sequence ID" value="NZ_BMWW01000009.1"/>
</dbReference>
<proteinExistence type="predicted"/>
<protein>
    <submittedName>
        <fullName evidence="2">DUF3304 domain-containing protein</fullName>
    </submittedName>
</protein>
<name>A0ABX5S4U2_9BURK</name>
<feature type="signal peptide" evidence="1">
    <location>
        <begin position="1"/>
        <end position="25"/>
    </location>
</feature>
<dbReference type="Proteomes" id="UP000294359">
    <property type="component" value="Chromosome"/>
</dbReference>
<dbReference type="EMBL" id="CP038026">
    <property type="protein sequence ID" value="QBQ35162.1"/>
    <property type="molecule type" value="Genomic_DNA"/>
</dbReference>
<evidence type="ECO:0000313" key="2">
    <source>
        <dbReference type="EMBL" id="QBQ35162.1"/>
    </source>
</evidence>
<reference evidence="2 3" key="1">
    <citation type="submission" date="2019-03" db="EMBL/GenBank/DDBJ databases">
        <title>Draft Genome Sequences of Six Type Strains of the Genus Massilia.</title>
        <authorList>
            <person name="Miess H."/>
            <person name="Frediansyhah A."/>
            <person name="Gross H."/>
        </authorList>
    </citation>
    <scope>NUCLEOTIDE SEQUENCE [LARGE SCALE GENOMIC DNA]</scope>
    <source>
        <strain evidence="2 3">DSM 17505</strain>
    </source>
</reference>
<keyword evidence="1" id="KW-0732">Signal</keyword>
<sequence>MRNALPYFFTLMATMLAAGCWNGSAAQTMSISTYNYTGNSLYSIHVQEASSKFNIDSAAAGGSIFLDNADAATFEDGRPYTSKSDVCCFAMSATAAKSDIRVVWSEVYDLSAFRSNEPSAEDERNNRGAPPGAIWCTAIVKVRGELTPLTNKLVLHFLQDGVVIAVLGDSTANRPLDESEVAGHVVDQAKGKTCKIQADNPWYGAAPKKHQE</sequence>
<gene>
    <name evidence="2" type="ORF">E1742_02505</name>
</gene>
<dbReference type="PROSITE" id="PS51257">
    <property type="entry name" value="PROKAR_LIPOPROTEIN"/>
    <property type="match status" value="1"/>
</dbReference>